<dbReference type="SUPFAM" id="SSF53448">
    <property type="entry name" value="Nucleotide-diphospho-sugar transferases"/>
    <property type="match status" value="1"/>
</dbReference>
<dbReference type="GO" id="GO:0016758">
    <property type="term" value="F:hexosyltransferase activity"/>
    <property type="evidence" value="ECO:0007669"/>
    <property type="project" value="UniProtKB-ARBA"/>
</dbReference>
<sequence>MTGSSLLQHTFAYIMSSSPLISVIIPAYNHERFIGPAIESVLQQTWKHLELIVIDDGSKDSTGKVAQSYTDPRLSYYHQENQDAYNTINRGLSLAKGEYIAILNSDDIYTTDRLEKLLAIQQESGAACVFSDVVPISDEGDEFTDPNFGWNLWHKKNRAWYFECKDLLTAFLKGNFMVTTSNLFMTAEAVRTVGTFCSLRYLHDYDYIFRMMLAFPGRVHYVDDQKLLSYRIHSGNTLSEAAITGRLQDVDVIRKYMLAALPEHCRGIAAAGTERLLALRDELEQVRAELAGRTEPSVRERLKLLVAAVRFKLRKKIAGKGRYAKN</sequence>
<keyword evidence="2" id="KW-0808">Transferase</keyword>
<name>A0A521G265_9BACT</name>
<dbReference type="PANTHER" id="PTHR22916:SF3">
    <property type="entry name" value="UDP-GLCNAC:BETAGAL BETA-1,3-N-ACETYLGLUCOSAMINYLTRANSFERASE-LIKE PROTEIN 1"/>
    <property type="match status" value="1"/>
</dbReference>
<dbReference type="Pfam" id="PF00535">
    <property type="entry name" value="Glycos_transf_2"/>
    <property type="match status" value="1"/>
</dbReference>
<dbReference type="PANTHER" id="PTHR22916">
    <property type="entry name" value="GLYCOSYLTRANSFERASE"/>
    <property type="match status" value="1"/>
</dbReference>
<reference evidence="2" key="1">
    <citation type="submission" date="2017-07" db="EMBL/GenBank/DDBJ databases">
        <title>The cable genome - Insights into the physiology and evolution of filamentous bacteria capable of sulfide oxidation via long distance electron transfer.</title>
        <authorList>
            <person name="Thorup C."/>
            <person name="Bjerg J.T."/>
            <person name="Schreiber L."/>
            <person name="Nielsen L.P."/>
            <person name="Kjeldsen K.U."/>
            <person name="Boesen T."/>
            <person name="Boggild A."/>
            <person name="Meysman F."/>
            <person name="Geelhoed J."/>
            <person name="Schramm A."/>
        </authorList>
    </citation>
    <scope>NUCLEOTIDE SEQUENCE [LARGE SCALE GENOMIC DNA]</scope>
    <source>
        <strain evidence="2">GS</strain>
    </source>
</reference>
<evidence type="ECO:0000259" key="1">
    <source>
        <dbReference type="Pfam" id="PF00535"/>
    </source>
</evidence>
<accession>A0A521G265</accession>
<dbReference type="Gene3D" id="3.90.550.10">
    <property type="entry name" value="Spore Coat Polysaccharide Biosynthesis Protein SpsA, Chain A"/>
    <property type="match status" value="1"/>
</dbReference>
<feature type="domain" description="Glycosyltransferase 2-like" evidence="1">
    <location>
        <begin position="22"/>
        <end position="158"/>
    </location>
</feature>
<keyword evidence="3" id="KW-1185">Reference proteome</keyword>
<evidence type="ECO:0000313" key="3">
    <source>
        <dbReference type="Proteomes" id="UP000316238"/>
    </source>
</evidence>
<dbReference type="Proteomes" id="UP000316238">
    <property type="component" value="Unassembled WGS sequence"/>
</dbReference>
<evidence type="ECO:0000313" key="2">
    <source>
        <dbReference type="EMBL" id="TAA75113.1"/>
    </source>
</evidence>
<dbReference type="InterPro" id="IPR001173">
    <property type="entry name" value="Glyco_trans_2-like"/>
</dbReference>
<comment type="caution">
    <text evidence="2">The sequence shown here is derived from an EMBL/GenBank/DDBJ whole genome shotgun (WGS) entry which is preliminary data.</text>
</comment>
<organism evidence="2 3">
    <name type="scientific">Candidatus Electronema aureum</name>
    <dbReference type="NCBI Taxonomy" id="2005002"/>
    <lineage>
        <taxon>Bacteria</taxon>
        <taxon>Pseudomonadati</taxon>
        <taxon>Thermodesulfobacteriota</taxon>
        <taxon>Desulfobulbia</taxon>
        <taxon>Desulfobulbales</taxon>
        <taxon>Desulfobulbaceae</taxon>
        <taxon>Candidatus Electronema</taxon>
    </lineage>
</organism>
<dbReference type="EMBL" id="NQJD01000011">
    <property type="protein sequence ID" value="TAA75113.1"/>
    <property type="molecule type" value="Genomic_DNA"/>
</dbReference>
<dbReference type="InterPro" id="IPR029044">
    <property type="entry name" value="Nucleotide-diphossugar_trans"/>
</dbReference>
<proteinExistence type="predicted"/>
<protein>
    <submittedName>
        <fullName evidence="2">Glycosyl transferase family 2</fullName>
    </submittedName>
</protein>
<gene>
    <name evidence="2" type="ORF">CDV28_11139</name>
</gene>
<dbReference type="AlphaFoldDB" id="A0A521G265"/>